<feature type="signal peptide" evidence="2">
    <location>
        <begin position="1"/>
        <end position="23"/>
    </location>
</feature>
<evidence type="ECO:0000256" key="2">
    <source>
        <dbReference type="SAM" id="SignalP"/>
    </source>
</evidence>
<dbReference type="Gene3D" id="1.25.40.10">
    <property type="entry name" value="Tetratricopeptide repeat domain"/>
    <property type="match status" value="3"/>
</dbReference>
<dbReference type="Pfam" id="PF13174">
    <property type="entry name" value="TPR_6"/>
    <property type="match status" value="1"/>
</dbReference>
<evidence type="ECO:0000313" key="4">
    <source>
        <dbReference type="EMBL" id="MFH6983814.1"/>
    </source>
</evidence>
<organism evidence="4 5">
    <name type="scientific">Marinoscillum luteum</name>
    <dbReference type="NCBI Taxonomy" id="861051"/>
    <lineage>
        <taxon>Bacteria</taxon>
        <taxon>Pseudomonadati</taxon>
        <taxon>Bacteroidota</taxon>
        <taxon>Cytophagia</taxon>
        <taxon>Cytophagales</taxon>
        <taxon>Reichenbachiellaceae</taxon>
        <taxon>Marinoscillum</taxon>
    </lineage>
</organism>
<proteinExistence type="predicted"/>
<dbReference type="EMBL" id="JBIPKE010000016">
    <property type="protein sequence ID" value="MFH6983814.1"/>
    <property type="molecule type" value="Genomic_DNA"/>
</dbReference>
<feature type="chain" id="PRO_5045538019" evidence="2">
    <location>
        <begin position="24"/>
        <end position="606"/>
    </location>
</feature>
<gene>
    <name evidence="4" type="ORF">ACHKAR_10200</name>
</gene>
<dbReference type="RefSeq" id="WP_395417346.1">
    <property type="nucleotide sequence ID" value="NZ_JBIPKE010000016.1"/>
</dbReference>
<dbReference type="InterPro" id="IPR039565">
    <property type="entry name" value="BamD-like"/>
</dbReference>
<dbReference type="InterPro" id="IPR011990">
    <property type="entry name" value="TPR-like_helical_dom_sf"/>
</dbReference>
<dbReference type="InterPro" id="IPR019734">
    <property type="entry name" value="TPR_rpt"/>
</dbReference>
<dbReference type="SUPFAM" id="SSF48452">
    <property type="entry name" value="TPR-like"/>
    <property type="match status" value="3"/>
</dbReference>
<dbReference type="Proteomes" id="UP001610063">
    <property type="component" value="Unassembled WGS sequence"/>
</dbReference>
<feature type="domain" description="Outer membrane lipoprotein BamD-like" evidence="3">
    <location>
        <begin position="495"/>
        <end position="605"/>
    </location>
</feature>
<evidence type="ECO:0000256" key="1">
    <source>
        <dbReference type="ARBA" id="ARBA00022729"/>
    </source>
</evidence>
<protein>
    <submittedName>
        <fullName evidence="4">Tetratricopeptide repeat protein</fullName>
    </submittedName>
</protein>
<evidence type="ECO:0000313" key="5">
    <source>
        <dbReference type="Proteomes" id="UP001610063"/>
    </source>
</evidence>
<name>A0ABW7NAN9_9BACT</name>
<comment type="caution">
    <text evidence="4">The sequence shown here is derived from an EMBL/GenBank/DDBJ whole genome shotgun (WGS) entry which is preliminary data.</text>
</comment>
<dbReference type="Pfam" id="PF13525">
    <property type="entry name" value="YfiO"/>
    <property type="match status" value="1"/>
</dbReference>
<accession>A0ABW7NAN9</accession>
<keyword evidence="5" id="KW-1185">Reference proteome</keyword>
<reference evidence="4 5" key="1">
    <citation type="journal article" date="2013" name="Int. J. Syst. Evol. Microbiol.">
        <title>Marinoscillum luteum sp. nov., isolated from marine sediment.</title>
        <authorList>
            <person name="Cha I.T."/>
            <person name="Park S.J."/>
            <person name="Kim S.J."/>
            <person name="Kim J.G."/>
            <person name="Jung M.Y."/>
            <person name="Shin K.S."/>
            <person name="Kwon K.K."/>
            <person name="Yang S.H."/>
            <person name="Seo Y.S."/>
            <person name="Rhee S.K."/>
        </authorList>
    </citation>
    <scope>NUCLEOTIDE SEQUENCE [LARGE SCALE GENOMIC DNA]</scope>
    <source>
        <strain evidence="4 5">KCTC 23939</strain>
    </source>
</reference>
<keyword evidence="1 2" id="KW-0732">Signal</keyword>
<sequence length="606" mass="70623">MKKHTLKTFLLIILFIPQLRVHAQSSDAKLANEYFQQGEFDKAKLMYEGLEKTKQAIPLIHANYMQLMLDANELKEAERYLQRVLKFYPSNLQYQVDLAFYYQYAGEFDKKEKFLNELIKSYADNQYQLSTIAQNLASRQLYREAIFFYEKARAANGRPSSFALDMAAIHRLTNNKPEMTSEYINYAEGNPANLTYVKNLFQNILTEEEDQDFLEQTLIQKTQRNPNETLYSDLLIWLLLQRKDFYSAFIQGRALDKRNQQPGNECMRIAQIAYDNKSWQDAIDIYQYVINTYPNSYNYPPARRLLIRSKENKVKNEFPVDRLAIRNLAEEYAKLYEEMGPNPTTLEALRNKALLHAFYLNELPQAITLLNAIIHNNRSPASLISESKLDLGDIYLLTDQPWESTLLYSQVEKAHKESPLAYEAKLRNARLNYFTGNFSLAKSHLDILKLATTRTIANDAIALSLLISDNTVFDTTDQVMKDFASVELMIFMNKSEQAKAKLNEILEQHPGHSITDEIYWLQARLELEAGDYMTSILHLDKIITQYSYDILRDDAFFRKATILHDHLHKDQEAMSIYQEFLKKYPGSRHAAEARMRIRKLRGDLAN</sequence>
<evidence type="ECO:0000259" key="3">
    <source>
        <dbReference type="Pfam" id="PF13525"/>
    </source>
</evidence>